<accession>A0AAF3J5J8</accession>
<proteinExistence type="predicted"/>
<keyword evidence="2" id="KW-1185">Reference proteome</keyword>
<dbReference type="PANTHER" id="PTHR38613">
    <property type="entry name" value="PROTEIN CBG03211-RELATED"/>
    <property type="match status" value="1"/>
</dbReference>
<sequence>MWHKVVLGVVVSFVSINGQDFLNIPHDQLCASEPNLATCKQVQGGQARRKQQQNLQGFIEQSGTVPSDDPFSQIATRAPMRSEDFGKSNHQSPYRSSRIHRPKSFREYLQQRDDFYREMDFRRKLSSGYYNLYPGLYPKERSYCETMKPNFAFTCQPGKSLRLDLVEFCKDYSAFCNIPNFHRIPGPREGPAADKTPGHVGVNVGFGFSLMWDRFPGMNDNVGVGVGLNLGLLGSKSPEAYRRGMDNPNDPGGGIVGVNGGVGVNAPGTGGIGVGSGVNVGK</sequence>
<feature type="signal peptide" evidence="1">
    <location>
        <begin position="1"/>
        <end position="18"/>
    </location>
</feature>
<evidence type="ECO:0000256" key="1">
    <source>
        <dbReference type="SAM" id="SignalP"/>
    </source>
</evidence>
<name>A0AAF3J5J8_9BILA</name>
<dbReference type="AlphaFoldDB" id="A0AAF3J5J8"/>
<keyword evidence="1" id="KW-0732">Signal</keyword>
<evidence type="ECO:0000313" key="3">
    <source>
        <dbReference type="WBParaSite" id="MBELARI_LOCUS17577.1"/>
    </source>
</evidence>
<dbReference type="WBParaSite" id="MBELARI_LOCUS17577.1">
    <property type="protein sequence ID" value="MBELARI_LOCUS17577.1"/>
    <property type="gene ID" value="MBELARI_LOCUS17577"/>
</dbReference>
<dbReference type="Proteomes" id="UP000887575">
    <property type="component" value="Unassembled WGS sequence"/>
</dbReference>
<reference evidence="3" key="1">
    <citation type="submission" date="2024-02" db="UniProtKB">
        <authorList>
            <consortium name="WormBaseParasite"/>
        </authorList>
    </citation>
    <scope>IDENTIFICATION</scope>
</reference>
<feature type="chain" id="PRO_5042029287" evidence="1">
    <location>
        <begin position="19"/>
        <end position="282"/>
    </location>
</feature>
<dbReference type="PANTHER" id="PTHR38613:SF2">
    <property type="entry name" value="GLYCINE-RICH PROTEIN"/>
    <property type="match status" value="1"/>
</dbReference>
<evidence type="ECO:0000313" key="2">
    <source>
        <dbReference type="Proteomes" id="UP000887575"/>
    </source>
</evidence>
<organism evidence="2 3">
    <name type="scientific">Mesorhabditis belari</name>
    <dbReference type="NCBI Taxonomy" id="2138241"/>
    <lineage>
        <taxon>Eukaryota</taxon>
        <taxon>Metazoa</taxon>
        <taxon>Ecdysozoa</taxon>
        <taxon>Nematoda</taxon>
        <taxon>Chromadorea</taxon>
        <taxon>Rhabditida</taxon>
        <taxon>Rhabditina</taxon>
        <taxon>Rhabditomorpha</taxon>
        <taxon>Rhabditoidea</taxon>
        <taxon>Rhabditidae</taxon>
        <taxon>Mesorhabditinae</taxon>
        <taxon>Mesorhabditis</taxon>
    </lineage>
</organism>
<protein>
    <submittedName>
        <fullName evidence="3">Uncharacterized protein</fullName>
    </submittedName>
</protein>